<feature type="domain" description="Methyltransferase type 11" evidence="5">
    <location>
        <begin position="50"/>
        <end position="145"/>
    </location>
</feature>
<reference evidence="6" key="1">
    <citation type="submission" date="2017-05" db="EMBL/GenBank/DDBJ databases">
        <title>The Genome Sequence of Enterococcus sp. 9E7_DIV0242.</title>
        <authorList>
            <consortium name="The Broad Institute Genomics Platform"/>
            <consortium name="The Broad Institute Genomic Center for Infectious Diseases"/>
            <person name="Earl A."/>
            <person name="Manson A."/>
            <person name="Schwartman J."/>
            <person name="Gilmore M."/>
            <person name="Abouelleil A."/>
            <person name="Cao P."/>
            <person name="Chapman S."/>
            <person name="Cusick C."/>
            <person name="Shea T."/>
            <person name="Young S."/>
            <person name="Neafsey D."/>
            <person name="Nusbaum C."/>
            <person name="Birren B."/>
        </authorList>
    </citation>
    <scope>NUCLEOTIDE SEQUENCE [LARGE SCALE GENOMIC DNA]</scope>
    <source>
        <strain evidence="6">9E7_DIV0242</strain>
    </source>
</reference>
<dbReference type="Proteomes" id="UP000195141">
    <property type="component" value="Chromosome"/>
</dbReference>
<evidence type="ECO:0000256" key="1">
    <source>
        <dbReference type="ARBA" id="ARBA00022603"/>
    </source>
</evidence>
<keyword evidence="1 4" id="KW-0489">Methyltransferase</keyword>
<dbReference type="InterPro" id="IPR013216">
    <property type="entry name" value="Methyltransf_11"/>
</dbReference>
<evidence type="ECO:0000256" key="3">
    <source>
        <dbReference type="ARBA" id="ARBA00022691"/>
    </source>
</evidence>
<evidence type="ECO:0000256" key="2">
    <source>
        <dbReference type="ARBA" id="ARBA00022679"/>
    </source>
</evidence>
<dbReference type="SUPFAM" id="SSF53335">
    <property type="entry name" value="S-adenosyl-L-methionine-dependent methyltransferases"/>
    <property type="match status" value="1"/>
</dbReference>
<dbReference type="InterPro" id="IPR029063">
    <property type="entry name" value="SAM-dependent_MTases_sf"/>
</dbReference>
<keyword evidence="8" id="KW-1185">Reference proteome</keyword>
<dbReference type="HAMAP" id="MF_02100">
    <property type="entry name" value="Methyltr_YrrT"/>
    <property type="match status" value="1"/>
</dbReference>
<keyword evidence="3 4" id="KW-0949">S-adenosyl-L-methionine</keyword>
<evidence type="ECO:0000313" key="8">
    <source>
        <dbReference type="Proteomes" id="UP000195141"/>
    </source>
</evidence>
<proteinExistence type="inferred from homology"/>
<protein>
    <recommendedName>
        <fullName evidence="4">Uncharacterized methyltransferase A5888_001783</fullName>
        <ecNumber evidence="4">2.1.1.-</ecNumber>
    </recommendedName>
</protein>
<dbReference type="GO" id="GO:0032259">
    <property type="term" value="P:methylation"/>
    <property type="evidence" value="ECO:0007669"/>
    <property type="project" value="UniProtKB-KW"/>
</dbReference>
<dbReference type="GO" id="GO:0008757">
    <property type="term" value="F:S-adenosylmethionine-dependent methyltransferase activity"/>
    <property type="evidence" value="ECO:0007669"/>
    <property type="project" value="UniProtKB-UniRule"/>
</dbReference>
<reference evidence="7" key="3">
    <citation type="submission" date="2024-03" db="EMBL/GenBank/DDBJ databases">
        <title>The Genome Sequence of Enterococcus sp. DIV0242b.</title>
        <authorList>
            <consortium name="The Broad Institute Genomics Platform"/>
            <consortium name="The Broad Institute Microbial Omics Core"/>
            <consortium name="The Broad Institute Genomic Center for Infectious Diseases"/>
            <person name="Earl A."/>
            <person name="Manson A."/>
            <person name="Gilmore M."/>
            <person name="Schwartman J."/>
            <person name="Shea T."/>
            <person name="Abouelleil A."/>
            <person name="Cao P."/>
            <person name="Chapman S."/>
            <person name="Cusick C."/>
            <person name="Young S."/>
            <person name="Neafsey D."/>
            <person name="Nusbaum C."/>
            <person name="Birren B."/>
        </authorList>
    </citation>
    <scope>NUCLEOTIDE SEQUENCE</scope>
    <source>
        <strain evidence="7">9E7_DIV0242</strain>
    </source>
</reference>
<dbReference type="EC" id="2.1.1.-" evidence="4"/>
<dbReference type="OrthoDB" id="465705at2"/>
<dbReference type="EMBL" id="NGMM01000002">
    <property type="protein sequence ID" value="OTP17645.1"/>
    <property type="molecule type" value="Genomic_DNA"/>
</dbReference>
<dbReference type="CDD" id="cd02440">
    <property type="entry name" value="AdoMet_MTases"/>
    <property type="match status" value="1"/>
</dbReference>
<dbReference type="Pfam" id="PF08241">
    <property type="entry name" value="Methyltransf_11"/>
    <property type="match status" value="1"/>
</dbReference>
<name>A0A242K8Z5_9ENTE</name>
<evidence type="ECO:0000313" key="6">
    <source>
        <dbReference type="EMBL" id="OTP17645.1"/>
    </source>
</evidence>
<dbReference type="AlphaFoldDB" id="A0A242K8Z5"/>
<feature type="binding site" evidence="4">
    <location>
        <position position="53"/>
    </location>
    <ligand>
        <name>S-adenosyl-L-methionine</name>
        <dbReference type="ChEBI" id="CHEBI:59789"/>
    </ligand>
</feature>
<evidence type="ECO:0000313" key="7">
    <source>
        <dbReference type="EMBL" id="WYJ91254.1"/>
    </source>
</evidence>
<evidence type="ECO:0000259" key="5">
    <source>
        <dbReference type="Pfam" id="PF08241"/>
    </source>
</evidence>
<organism evidence="6">
    <name type="scientific">Candidatus Enterococcus clewellii</name>
    <dbReference type="NCBI Taxonomy" id="1834193"/>
    <lineage>
        <taxon>Bacteria</taxon>
        <taxon>Bacillati</taxon>
        <taxon>Bacillota</taxon>
        <taxon>Bacilli</taxon>
        <taxon>Lactobacillales</taxon>
        <taxon>Enterococcaceae</taxon>
        <taxon>Enterococcus</taxon>
    </lineage>
</organism>
<gene>
    <name evidence="6" type="ORF">A5888_001783</name>
    <name evidence="7" type="ORF">A5888_003022</name>
</gene>
<dbReference type="Gene3D" id="3.40.50.150">
    <property type="entry name" value="Vaccinia Virus protein VP39"/>
    <property type="match status" value="1"/>
</dbReference>
<accession>A0A242K8Z5</accession>
<dbReference type="RefSeq" id="WP_086348840.1">
    <property type="nucleotide sequence ID" value="NZ_CP147247.1"/>
</dbReference>
<sequence>MGLEFMPIFEKWAAVYDNEVNGGNPEYQEVFANYWEILDEITKASGEVVLEFGSGTGNLTEKLVAAGKTVYPVEPSPEMRKLAQGKKALKDITFFDGDMENFPELPEAIDTIVSNLVFHHLTDAEKKRAIKRYSQLLPEGGKIIFGDTMFLSQDTYVKLLTEKKSLGEENLAADLEREYYPLIADLEEHFTENRFQTMYRQMNRFVWLVIAKNMSGGNLL</sequence>
<comment type="similarity">
    <text evidence="4">Belongs to the methyltransferase superfamily. YrrT family.</text>
</comment>
<dbReference type="EMBL" id="CP147247">
    <property type="protein sequence ID" value="WYJ91254.1"/>
    <property type="molecule type" value="Genomic_DNA"/>
</dbReference>
<feature type="binding site" evidence="4">
    <location>
        <position position="74"/>
    </location>
    <ligand>
        <name>S-adenosyl-L-methionine</name>
        <dbReference type="ChEBI" id="CHEBI:59789"/>
    </ligand>
</feature>
<feature type="binding site" evidence="4">
    <location>
        <position position="98"/>
    </location>
    <ligand>
        <name>S-adenosyl-L-methionine</name>
        <dbReference type="ChEBI" id="CHEBI:59789"/>
    </ligand>
</feature>
<dbReference type="InterPro" id="IPR023553">
    <property type="entry name" value="Uncharacterised_MeTfrase_YrrT"/>
</dbReference>
<evidence type="ECO:0000256" key="4">
    <source>
        <dbReference type="HAMAP-Rule" id="MF_02100"/>
    </source>
</evidence>
<dbReference type="PANTHER" id="PTHR43861">
    <property type="entry name" value="TRANS-ACONITATE 2-METHYLTRANSFERASE-RELATED"/>
    <property type="match status" value="1"/>
</dbReference>
<comment type="function">
    <text evidence="4">Could be a S-adenosyl-L-methionine-dependent methyltransferase.</text>
</comment>
<keyword evidence="2 4" id="KW-0808">Transferase</keyword>
<reference evidence="7" key="2">
    <citation type="submission" date="2017-05" db="EMBL/GenBank/DDBJ databases">
        <authorList>
            <consortium name="The Broad Institute Genomics Platform"/>
            <consortium name="The Broad Institute Genomic Center for Infectious Diseases"/>
            <person name="Earl A."/>
            <person name="Manson A."/>
            <person name="Schwartman J."/>
            <person name="Gilmore M."/>
            <person name="Abouelleil A."/>
            <person name="Cao P."/>
            <person name="Chapman S."/>
            <person name="Cusick C."/>
            <person name="Shea T."/>
            <person name="Young S."/>
            <person name="Neafsey D."/>
            <person name="Nusbaum C."/>
            <person name="Birren B."/>
        </authorList>
    </citation>
    <scope>NUCLEOTIDE SEQUENCE</scope>
    <source>
        <strain evidence="7">9E7_DIV0242</strain>
    </source>
</reference>